<dbReference type="RefSeq" id="WP_275470132.1">
    <property type="nucleotide sequence ID" value="NZ_CP110232.1"/>
</dbReference>
<dbReference type="SUPFAM" id="SSF54913">
    <property type="entry name" value="GlnB-like"/>
    <property type="match status" value="1"/>
</dbReference>
<dbReference type="InterPro" id="IPR010375">
    <property type="entry name" value="CdAMP_rec"/>
</dbReference>
<dbReference type="PANTHER" id="PTHR38456:SF1">
    <property type="entry name" value="CYCLIC DI-AMP RECEPTOR A"/>
    <property type="match status" value="1"/>
</dbReference>
<evidence type="ECO:0000313" key="1">
    <source>
        <dbReference type="EMBL" id="WEG74333.1"/>
    </source>
</evidence>
<accession>A0AAF0CWU2</accession>
<name>A0AAF0CWU2_9ENTE</name>
<dbReference type="InterPro" id="IPR015867">
    <property type="entry name" value="N-reg_PII/ATP_PRibTrfase_C"/>
</dbReference>
<dbReference type="AlphaFoldDB" id="A0AAF0CWU2"/>
<keyword evidence="2" id="KW-1185">Reference proteome</keyword>
<dbReference type="Pfam" id="PF06153">
    <property type="entry name" value="CdAMP_rec"/>
    <property type="match status" value="1"/>
</dbReference>
<protein>
    <submittedName>
        <fullName evidence="1">Cyclic-di-AMP receptor</fullName>
    </submittedName>
</protein>
<sequence>MKLILAIIQDKDSNRLSSKFVKENIRATKLSTTGGFLKEGNTTFIIGIEDERVQKALEVIESVCQSREQYMTSPISVDAVVDSHLNVPIPVQVGGATVFVLPVESFHQF</sequence>
<evidence type="ECO:0000313" key="2">
    <source>
        <dbReference type="Proteomes" id="UP001179647"/>
    </source>
</evidence>
<reference evidence="1" key="1">
    <citation type="submission" date="2022-10" db="EMBL/GenBank/DDBJ databases">
        <title>Vagococcus sp. isolated from poultry meat.</title>
        <authorList>
            <person name="Johansson P."/>
            <person name="Bjorkroth J."/>
        </authorList>
    </citation>
    <scope>NUCLEOTIDE SEQUENCE</scope>
    <source>
        <strain evidence="1">STAA11</strain>
    </source>
</reference>
<dbReference type="KEGG" id="vie:OL234_07710"/>
<organism evidence="1 2">
    <name type="scientific">Vagococcus intermedius</name>
    <dbReference type="NCBI Taxonomy" id="2991418"/>
    <lineage>
        <taxon>Bacteria</taxon>
        <taxon>Bacillati</taxon>
        <taxon>Bacillota</taxon>
        <taxon>Bacilli</taxon>
        <taxon>Lactobacillales</taxon>
        <taxon>Enterococcaceae</taxon>
        <taxon>Vagococcus</taxon>
    </lineage>
</organism>
<gene>
    <name evidence="1" type="ORF">OL234_07710</name>
</gene>
<dbReference type="PANTHER" id="PTHR38456">
    <property type="entry name" value="CYCLIC DI-AMP RECEPTOR A"/>
    <property type="match status" value="1"/>
</dbReference>
<dbReference type="Gene3D" id="3.30.70.120">
    <property type="match status" value="1"/>
</dbReference>
<dbReference type="EMBL" id="CP110232">
    <property type="protein sequence ID" value="WEG74333.1"/>
    <property type="molecule type" value="Genomic_DNA"/>
</dbReference>
<keyword evidence="1" id="KW-0675">Receptor</keyword>
<dbReference type="Proteomes" id="UP001179647">
    <property type="component" value="Chromosome"/>
</dbReference>
<dbReference type="InterPro" id="IPR011322">
    <property type="entry name" value="N-reg_PII-like_a/b"/>
</dbReference>
<proteinExistence type="predicted"/>